<dbReference type="InterPro" id="IPR013103">
    <property type="entry name" value="RVT_2"/>
</dbReference>
<evidence type="ECO:0000259" key="1">
    <source>
        <dbReference type="Pfam" id="PF07727"/>
    </source>
</evidence>
<dbReference type="STRING" id="4097.A0A1S4BPI3"/>
<dbReference type="OMA" id="ARIIGCK"/>
<feature type="domain" description="Reverse transcriptase Ty1/copia-type" evidence="1">
    <location>
        <begin position="83"/>
        <end position="129"/>
    </location>
</feature>
<dbReference type="KEGG" id="nta:107810520"/>
<sequence>MKSEFDAFLNNQTWELAPHDPTKNIVSCKRLYRLKRKADGTIDRYKARSVAKGFTQRPGIDFHSMFSSVVKPTTVRLAIYHIVDRFSIKDLGNLNFFLGVEVLRVADGITLSQSNYINEILSEDNMKDC</sequence>
<protein>
    <submittedName>
        <fullName evidence="2">Uncharacterized mitochondrial protein AtMg00820-like</fullName>
    </submittedName>
</protein>
<accession>A0A1S4BPI3</accession>
<organism evidence="2">
    <name type="scientific">Nicotiana tabacum</name>
    <name type="common">Common tobacco</name>
    <dbReference type="NCBI Taxonomy" id="4097"/>
    <lineage>
        <taxon>Eukaryota</taxon>
        <taxon>Viridiplantae</taxon>
        <taxon>Streptophyta</taxon>
        <taxon>Embryophyta</taxon>
        <taxon>Tracheophyta</taxon>
        <taxon>Spermatophyta</taxon>
        <taxon>Magnoliopsida</taxon>
        <taxon>eudicotyledons</taxon>
        <taxon>Gunneridae</taxon>
        <taxon>Pentapetalae</taxon>
        <taxon>asterids</taxon>
        <taxon>lamiids</taxon>
        <taxon>Solanales</taxon>
        <taxon>Solanaceae</taxon>
        <taxon>Nicotianoideae</taxon>
        <taxon>Nicotianeae</taxon>
        <taxon>Nicotiana</taxon>
    </lineage>
</organism>
<reference evidence="2" key="1">
    <citation type="submission" date="2025-08" db="UniProtKB">
        <authorList>
            <consortium name="RefSeq"/>
        </authorList>
    </citation>
    <scope>IDENTIFICATION</scope>
</reference>
<proteinExistence type="predicted"/>
<feature type="non-terminal residue" evidence="2">
    <location>
        <position position="129"/>
    </location>
</feature>
<dbReference type="PaxDb" id="4097-A0A1S4BPI3"/>
<dbReference type="AlphaFoldDB" id="A0A1S4BPI3"/>
<dbReference type="RefSeq" id="XP_016490797.1">
    <property type="nucleotide sequence ID" value="XM_016635311.1"/>
</dbReference>
<name>A0A1S4BPI3_TOBAC</name>
<evidence type="ECO:0000313" key="2">
    <source>
        <dbReference type="RefSeq" id="XP_016490797.1"/>
    </source>
</evidence>
<feature type="domain" description="Reverse transcriptase Ty1/copia-type" evidence="1">
    <location>
        <begin position="11"/>
        <end position="78"/>
    </location>
</feature>
<dbReference type="Pfam" id="PF07727">
    <property type="entry name" value="RVT_2"/>
    <property type="match status" value="2"/>
</dbReference>
<gene>
    <name evidence="2" type="primary">LOC107810520</name>
</gene>
<dbReference type="OrthoDB" id="1429026at2759"/>